<evidence type="ECO:0000313" key="2">
    <source>
        <dbReference type="Proteomes" id="UP000298061"/>
    </source>
</evidence>
<organism evidence="1 2">
    <name type="scientific">Hericium alpestre</name>
    <dbReference type="NCBI Taxonomy" id="135208"/>
    <lineage>
        <taxon>Eukaryota</taxon>
        <taxon>Fungi</taxon>
        <taxon>Dikarya</taxon>
        <taxon>Basidiomycota</taxon>
        <taxon>Agaricomycotina</taxon>
        <taxon>Agaricomycetes</taxon>
        <taxon>Russulales</taxon>
        <taxon>Hericiaceae</taxon>
        <taxon>Hericium</taxon>
    </lineage>
</organism>
<evidence type="ECO:0000313" key="1">
    <source>
        <dbReference type="EMBL" id="TFY78709.1"/>
    </source>
</evidence>
<dbReference type="EMBL" id="SFCI01000629">
    <property type="protein sequence ID" value="TFY78709.1"/>
    <property type="molecule type" value="Genomic_DNA"/>
</dbReference>
<proteinExistence type="predicted"/>
<accession>A0A4Y9ZYX4</accession>
<protein>
    <submittedName>
        <fullName evidence="1">Uncharacterized protein</fullName>
    </submittedName>
</protein>
<comment type="caution">
    <text evidence="1">The sequence shown here is derived from an EMBL/GenBank/DDBJ whole genome shotgun (WGS) entry which is preliminary data.</text>
</comment>
<dbReference type="Proteomes" id="UP000298061">
    <property type="component" value="Unassembled WGS sequence"/>
</dbReference>
<sequence length="370" mass="41489">MVLDTLRHLKNLSFLELNRSAAGLHINDPNVDMPSGPLISTVEIVVLPRLERVILLDWPLILAEFLQRLSLSSDISLYLKPTGEYWHYDRRPADDLVQLSNALVQHYRLRIPSDTHLDRSFHGLSIWLSRGSMTLDVARETLQLYHDDVRGRSSAADGPHPLTIQMINRFADCCAAFLDILGPAFIRERVISPGTLIIRGIGPVKFGWLHYWISQMSPSKVMLFGRISEFFAPSFAKHVATAGSDEPSQHMAQGNRLCLPRLECLDIREFDFICQFSADVTGPFASGLERRKKRATSQGACHSAQAPAVSVHIRKCNINPDRVELLRAACEGDLQWDERTAGMDEAHSLALPGQGGDLRSNVSIYQEWPC</sequence>
<reference evidence="1 2" key="1">
    <citation type="submission" date="2019-02" db="EMBL/GenBank/DDBJ databases">
        <title>Genome sequencing of the rare red list fungi Hericium alpestre (H. flagellum).</title>
        <authorList>
            <person name="Buettner E."/>
            <person name="Kellner H."/>
        </authorList>
    </citation>
    <scope>NUCLEOTIDE SEQUENCE [LARGE SCALE GENOMIC DNA]</scope>
    <source>
        <strain evidence="1 2">DSM 108284</strain>
    </source>
</reference>
<gene>
    <name evidence="1" type="ORF">EWM64_g5302</name>
</gene>
<keyword evidence="2" id="KW-1185">Reference proteome</keyword>
<name>A0A4Y9ZYX4_9AGAM</name>
<dbReference type="AlphaFoldDB" id="A0A4Y9ZYX4"/>